<dbReference type="InterPro" id="IPR000571">
    <property type="entry name" value="Znf_CCCH"/>
</dbReference>
<feature type="domain" description="C3H1-type" evidence="7">
    <location>
        <begin position="124"/>
        <end position="152"/>
    </location>
</feature>
<dbReference type="GO" id="GO:0003677">
    <property type="term" value="F:DNA binding"/>
    <property type="evidence" value="ECO:0007669"/>
    <property type="project" value="UniProtKB-KW"/>
</dbReference>
<feature type="compositionally biased region" description="Polar residues" evidence="6">
    <location>
        <begin position="438"/>
        <end position="448"/>
    </location>
</feature>
<feature type="zinc finger region" description="C3H1-type" evidence="5">
    <location>
        <begin position="169"/>
        <end position="197"/>
    </location>
</feature>
<dbReference type="GO" id="GO:0003729">
    <property type="term" value="F:mRNA binding"/>
    <property type="evidence" value="ECO:0007669"/>
    <property type="project" value="TreeGrafter"/>
</dbReference>
<evidence type="ECO:0000256" key="1">
    <source>
        <dbReference type="ARBA" id="ARBA00022723"/>
    </source>
</evidence>
<feature type="zinc finger region" description="C3H1-type" evidence="5">
    <location>
        <begin position="79"/>
        <end position="107"/>
    </location>
</feature>
<organism evidence="8 9">
    <name type="scientific">Camellia sinensis var. sinensis</name>
    <name type="common">China tea</name>
    <dbReference type="NCBI Taxonomy" id="542762"/>
    <lineage>
        <taxon>Eukaryota</taxon>
        <taxon>Viridiplantae</taxon>
        <taxon>Streptophyta</taxon>
        <taxon>Embryophyta</taxon>
        <taxon>Tracheophyta</taxon>
        <taxon>Spermatophyta</taxon>
        <taxon>Magnoliopsida</taxon>
        <taxon>eudicotyledons</taxon>
        <taxon>Gunneridae</taxon>
        <taxon>Pentapetalae</taxon>
        <taxon>asterids</taxon>
        <taxon>Ericales</taxon>
        <taxon>Theaceae</taxon>
        <taxon>Camellia</taxon>
    </lineage>
</organism>
<comment type="caution">
    <text evidence="8">The sequence shown here is derived from an EMBL/GenBank/DDBJ whole genome shotgun (WGS) entry which is preliminary data.</text>
</comment>
<dbReference type="AlphaFoldDB" id="A0A4V3WN15"/>
<dbReference type="Gene3D" id="2.30.30.1190">
    <property type="match status" value="1"/>
</dbReference>
<feature type="region of interest" description="Disordered" evidence="6">
    <location>
        <begin position="1"/>
        <end position="50"/>
    </location>
</feature>
<sequence>MRKAKSSTQVSKVSLTSGNFSLASGRDYRGSMPDNRQVQSNGGVSNSSPNNLEEAIRRFNIHPNGIQDSGATANSYPDRPGEPDCIYYLRTGLCGYGSNCKFNHPTSSSGQVQGGQYKGELPERVGQPDCGYYIKTGTCKYGSTCKYHHPRDRHGAAPVQMNILGLPLRQQEKPCPFYMKTGLCKFGIACKFNHPQPASAGTVFPIPGSAAYGSSGSTVVSSSGLHYVGGVSASSLPKTPYLSGPRAQGPQTYMPVVVSPSQGIAPAHVWNTYMGCMSHVSSTSYLGSDFVYNSKNQGESGSIGMVHMLPTSIPHLPERPDQPECRHYMSTGSCKYGFDCKYNHPRERIAQLATNSLGPLGLPLRPGQAVCSYYNLYGLCKYGPTCKFDHPMTGYPYNYGLSYLLCSIRPQVWKELRDSRRNEATVLDFLGELEAHQIAQQTETSPSKPSKVPDWVRKSESASNKNHNLDTENSSEHAGSPPHPTPISSELPHDHSD</sequence>
<feature type="zinc finger region" description="C3H1-type" evidence="5">
    <location>
        <begin position="319"/>
        <end position="347"/>
    </location>
</feature>
<evidence type="ECO:0000256" key="3">
    <source>
        <dbReference type="ARBA" id="ARBA00022833"/>
    </source>
</evidence>
<protein>
    <recommendedName>
        <fullName evidence="7">C3H1-type domain-containing protein</fullName>
    </recommendedName>
</protein>
<evidence type="ECO:0000256" key="4">
    <source>
        <dbReference type="ARBA" id="ARBA00023125"/>
    </source>
</evidence>
<evidence type="ECO:0000256" key="2">
    <source>
        <dbReference type="ARBA" id="ARBA00022771"/>
    </source>
</evidence>
<evidence type="ECO:0000256" key="5">
    <source>
        <dbReference type="PROSITE-ProRule" id="PRU00723"/>
    </source>
</evidence>
<evidence type="ECO:0000259" key="7">
    <source>
        <dbReference type="PROSITE" id="PS50103"/>
    </source>
</evidence>
<dbReference type="SMART" id="SM00356">
    <property type="entry name" value="ZnF_C3H1"/>
    <property type="match status" value="5"/>
</dbReference>
<reference evidence="8 9" key="1">
    <citation type="journal article" date="2018" name="Proc. Natl. Acad. Sci. U.S.A.">
        <title>Draft genome sequence of Camellia sinensis var. sinensis provides insights into the evolution of the tea genome and tea quality.</title>
        <authorList>
            <person name="Wei C."/>
            <person name="Yang H."/>
            <person name="Wang S."/>
            <person name="Zhao J."/>
            <person name="Liu C."/>
            <person name="Gao L."/>
            <person name="Xia E."/>
            <person name="Lu Y."/>
            <person name="Tai Y."/>
            <person name="She G."/>
            <person name="Sun J."/>
            <person name="Cao H."/>
            <person name="Tong W."/>
            <person name="Gao Q."/>
            <person name="Li Y."/>
            <person name="Deng W."/>
            <person name="Jiang X."/>
            <person name="Wang W."/>
            <person name="Chen Q."/>
            <person name="Zhang S."/>
            <person name="Li H."/>
            <person name="Wu J."/>
            <person name="Wang P."/>
            <person name="Li P."/>
            <person name="Shi C."/>
            <person name="Zheng F."/>
            <person name="Jian J."/>
            <person name="Huang B."/>
            <person name="Shan D."/>
            <person name="Shi M."/>
            <person name="Fang C."/>
            <person name="Yue Y."/>
            <person name="Li F."/>
            <person name="Li D."/>
            <person name="Wei S."/>
            <person name="Han B."/>
            <person name="Jiang C."/>
            <person name="Yin Y."/>
            <person name="Xia T."/>
            <person name="Zhang Z."/>
            <person name="Bennetzen J.L."/>
            <person name="Zhao S."/>
            <person name="Wan X."/>
        </authorList>
    </citation>
    <scope>NUCLEOTIDE SEQUENCE [LARGE SCALE GENOMIC DNA]</scope>
    <source>
        <strain evidence="9">cv. Shuchazao</strain>
        <tissue evidence="8">Leaf</tissue>
    </source>
</reference>
<dbReference type="STRING" id="542762.A0A4V3WN15"/>
<dbReference type="InterPro" id="IPR050974">
    <property type="entry name" value="Plant_ZF_CCCH"/>
</dbReference>
<keyword evidence="2 5" id="KW-0863">Zinc-finger</keyword>
<name>A0A4V3WN15_CAMSN</name>
<feature type="region of interest" description="Disordered" evidence="6">
    <location>
        <begin position="438"/>
        <end position="497"/>
    </location>
</feature>
<accession>A0A4V3WN15</accession>
<keyword evidence="9" id="KW-1185">Reference proteome</keyword>
<evidence type="ECO:0000256" key="6">
    <source>
        <dbReference type="SAM" id="MobiDB-lite"/>
    </source>
</evidence>
<dbReference type="SUPFAM" id="SSF90229">
    <property type="entry name" value="CCCH zinc finger"/>
    <property type="match status" value="5"/>
</dbReference>
<dbReference type="PANTHER" id="PTHR12506">
    <property type="entry name" value="PROTEIN PHOSPHATASE RELATED"/>
    <property type="match status" value="1"/>
</dbReference>
<keyword evidence="1 5" id="KW-0479">Metal-binding</keyword>
<dbReference type="Gene3D" id="4.10.1000.10">
    <property type="entry name" value="Zinc finger, CCCH-type"/>
    <property type="match status" value="2"/>
</dbReference>
<dbReference type="PROSITE" id="PS50103">
    <property type="entry name" value="ZF_C3H1"/>
    <property type="match status" value="5"/>
</dbReference>
<dbReference type="EMBL" id="SDRB02007721">
    <property type="protein sequence ID" value="THG10727.1"/>
    <property type="molecule type" value="Genomic_DNA"/>
</dbReference>
<evidence type="ECO:0000313" key="8">
    <source>
        <dbReference type="EMBL" id="THG10727.1"/>
    </source>
</evidence>
<keyword evidence="3 5" id="KW-0862">Zinc</keyword>
<feature type="domain" description="C3H1-type" evidence="7">
    <location>
        <begin position="79"/>
        <end position="107"/>
    </location>
</feature>
<keyword evidence="4" id="KW-0238">DNA-binding</keyword>
<feature type="domain" description="C3H1-type" evidence="7">
    <location>
        <begin position="319"/>
        <end position="347"/>
    </location>
</feature>
<dbReference type="Pfam" id="PF00642">
    <property type="entry name" value="zf-CCCH"/>
    <property type="match status" value="5"/>
</dbReference>
<feature type="compositionally biased region" description="Low complexity" evidence="6">
    <location>
        <begin position="37"/>
        <end position="50"/>
    </location>
</feature>
<feature type="domain" description="C3H1-type" evidence="7">
    <location>
        <begin position="365"/>
        <end position="393"/>
    </location>
</feature>
<evidence type="ECO:0000313" key="9">
    <source>
        <dbReference type="Proteomes" id="UP000306102"/>
    </source>
</evidence>
<dbReference type="PANTHER" id="PTHR12506:SF50">
    <property type="entry name" value="ZINC FINGER CCCH DOMAIN-CONTAINING PROTEIN 26"/>
    <property type="match status" value="1"/>
</dbReference>
<feature type="domain" description="C3H1-type" evidence="7">
    <location>
        <begin position="169"/>
        <end position="197"/>
    </location>
</feature>
<dbReference type="GO" id="GO:0008270">
    <property type="term" value="F:zinc ion binding"/>
    <property type="evidence" value="ECO:0007669"/>
    <property type="project" value="UniProtKB-KW"/>
</dbReference>
<feature type="zinc finger region" description="C3H1-type" evidence="5">
    <location>
        <begin position="365"/>
        <end position="393"/>
    </location>
</feature>
<feature type="compositionally biased region" description="Polar residues" evidence="6">
    <location>
        <begin position="1"/>
        <end position="22"/>
    </location>
</feature>
<feature type="zinc finger region" description="C3H1-type" evidence="5">
    <location>
        <begin position="124"/>
        <end position="152"/>
    </location>
</feature>
<dbReference type="InterPro" id="IPR036855">
    <property type="entry name" value="Znf_CCCH_sf"/>
</dbReference>
<proteinExistence type="predicted"/>
<dbReference type="Proteomes" id="UP000306102">
    <property type="component" value="Unassembled WGS sequence"/>
</dbReference>
<gene>
    <name evidence="8" type="ORF">TEA_023103</name>
</gene>